<proteinExistence type="predicted"/>
<dbReference type="InterPro" id="IPR050811">
    <property type="entry name" value="Phosphate_ABC_transporter"/>
</dbReference>
<dbReference type="InterPro" id="IPR032585">
    <property type="entry name" value="DUF4912"/>
</dbReference>
<gene>
    <name evidence="5" type="ORF">BC008_06100</name>
</gene>
<evidence type="ECO:0000259" key="4">
    <source>
        <dbReference type="Pfam" id="PF12849"/>
    </source>
</evidence>
<name>A0A0V7ZZR1_9CYAN</name>
<dbReference type="Gene3D" id="3.40.190.10">
    <property type="entry name" value="Periplasmic binding protein-like II"/>
    <property type="match status" value="2"/>
</dbReference>
<keyword evidence="3" id="KW-1133">Transmembrane helix</keyword>
<feature type="domain" description="PBP" evidence="4">
    <location>
        <begin position="55"/>
        <end position="283"/>
    </location>
</feature>
<evidence type="ECO:0000313" key="5">
    <source>
        <dbReference type="EMBL" id="KST70010.1"/>
    </source>
</evidence>
<feature type="region of interest" description="Disordered" evidence="2">
    <location>
        <begin position="1046"/>
        <end position="1068"/>
    </location>
</feature>
<dbReference type="RefSeq" id="WP_036265087.1">
    <property type="nucleotide sequence ID" value="NZ_LMTZ01000007.1"/>
</dbReference>
<feature type="compositionally biased region" description="Polar residues" evidence="2">
    <location>
        <begin position="329"/>
        <end position="353"/>
    </location>
</feature>
<keyword evidence="3" id="KW-0812">Transmembrane</keyword>
<reference evidence="5 6" key="1">
    <citation type="journal article" date="2015" name="Genome Announc.">
        <title>Draft Genome of the Euendolithic (true boring) Cyanobacterium Mastigocoleus testarum strain BC008.</title>
        <authorList>
            <person name="Guida B.S."/>
            <person name="Garcia-Pichel F."/>
        </authorList>
    </citation>
    <scope>NUCLEOTIDE SEQUENCE [LARGE SCALE GENOMIC DNA]</scope>
    <source>
        <strain evidence="5 6">BC008</strain>
    </source>
</reference>
<dbReference type="Pfam" id="PF12849">
    <property type="entry name" value="PBP_like_2"/>
    <property type="match status" value="1"/>
</dbReference>
<organism evidence="5 6">
    <name type="scientific">Mastigocoleus testarum BC008</name>
    <dbReference type="NCBI Taxonomy" id="371196"/>
    <lineage>
        <taxon>Bacteria</taxon>
        <taxon>Bacillati</taxon>
        <taxon>Cyanobacteriota</taxon>
        <taxon>Cyanophyceae</taxon>
        <taxon>Nostocales</taxon>
        <taxon>Hapalosiphonaceae</taxon>
        <taxon>Mastigocoleus</taxon>
    </lineage>
</organism>
<evidence type="ECO:0000256" key="3">
    <source>
        <dbReference type="SAM" id="Phobius"/>
    </source>
</evidence>
<keyword evidence="1" id="KW-0732">Signal</keyword>
<dbReference type="Proteomes" id="UP000053372">
    <property type="component" value="Unassembled WGS sequence"/>
</dbReference>
<dbReference type="EMBL" id="LMTZ01000007">
    <property type="protein sequence ID" value="KST70010.1"/>
    <property type="molecule type" value="Genomic_DNA"/>
</dbReference>
<feature type="region of interest" description="Disordered" evidence="2">
    <location>
        <begin position="312"/>
        <end position="360"/>
    </location>
</feature>
<evidence type="ECO:0000256" key="2">
    <source>
        <dbReference type="SAM" id="MobiDB-lite"/>
    </source>
</evidence>
<keyword evidence="6" id="KW-1185">Reference proteome</keyword>
<dbReference type="InterPro" id="IPR024370">
    <property type="entry name" value="PBP_domain"/>
</dbReference>
<feature type="transmembrane region" description="Helical" evidence="3">
    <location>
        <begin position="397"/>
        <end position="418"/>
    </location>
</feature>
<protein>
    <recommendedName>
        <fullName evidence="4">PBP domain-containing protein</fullName>
    </recommendedName>
</protein>
<dbReference type="Pfam" id="PF16258">
    <property type="entry name" value="DUF4912"/>
    <property type="match status" value="1"/>
</dbReference>
<comment type="caution">
    <text evidence="5">The sequence shown here is derived from an EMBL/GenBank/DDBJ whole genome shotgun (WGS) entry which is preliminary data.</text>
</comment>
<accession>A0A0V7ZZR1</accession>
<dbReference type="PANTHER" id="PTHR30570">
    <property type="entry name" value="PERIPLASMIC PHOSPHATE BINDING COMPONENT OF PHOSPHATE ABC TRANSPORTER"/>
    <property type="match status" value="1"/>
</dbReference>
<dbReference type="OrthoDB" id="417618at2"/>
<evidence type="ECO:0000313" key="6">
    <source>
        <dbReference type="Proteomes" id="UP000053372"/>
    </source>
</evidence>
<sequence length="1288" mass="137937">MWQKEKKDSLIAGLGLFMALTATGVAVVSHDSESVLAESSSKSKKASFPLPDSIPNDTKILIDGSSSIAAINQALKQGFEKKFPGSNVEIAANGAQQAITNLLNGKIDIAAISRGLTPEEKSKGLEQLRLRREKIAVIVSKENPFEGSITNEQFAKIFRGEITDWSQIGGKKGKIRLIDHPEASETRQSFRSYPVFQKAEFVTGANAHLLDSHHAVEVVRHLGKDGIAYVIANQVSKIDGVRILKMHQTLPENPKYPYSQPIVYVYKQKPGGAVASFLGFTTANLGQKAIESARQQEAQTVAKDVLLANASNTNSNQKKSQVKAAQAGLANTETQPKVTNVSNNSSSLRANKTASDRDSLENVGTLTASNGVSDRYNRQILAQNDNNSSKLPAGIPLWVWLLLASILGAGGFLIWFFASKGEKKHKKKEELAANSGISLDAANQGGMAAAAMGTVGAAMGGAANKLGEQTVARRSNPTSTKINGSNDVYSAAVAVENTTELQSGNSYSDLPDTAIGNTALQVDESEWNLEEPAAIVNNSIPQVANIGDSGIANNPVVGTAEVNITCQETDLEKKSTDNGFAKATAVAAGVAAAVGTRKVLSELDRQDTEIQDIHSASATSRDITSEDVASESLPVVEVADKDTLDKTSSDLKEKPLPTVRITTSKQEDLTTDSLGVDSLGVDSLGVDNLEVETIAKSGLPIVEITTPLTDGDSQTNGNLPDLHTATNNLQVDGAQLDTTPEEDDEAFNLTSNLTAVGAAVAAGVGLGSLSKQASEEIESGTDTTSEIVDDVTNNTSIIAKTYPPLPDVWDEVLSEETDSSVSDNNSGIELPNVSEEMLDTVADAAEPLQKTTDIITSDEVVTDEENIDVTTDEVVADTNAEPVIDQVITDEIAQTVTDEVVTDEENVDVPTDDEIVSDPTFKPVIDEAIDDVAAESVINDEVVSDSTPEPVINEATGDITAESVTDEENVDVSTDEIVIDAISESKTDEKSTDEVSTGEMTVESEINEVIDEEITDTTANTTADEVTDAETSSTTTDMVSGEVINSDEAKTDKVDETDEQRENVASSVDPTTVGAAIAGAGATFISGIWSNDAVNNKLPDNEFETGIILAPRTPRWAYTAWKISTKDKEQLQQQSDSQLILRLYDVTDVDLSYQTPQLIQQYECELSINHRYVAIPKGDRDYMVEIGYLSNDKRWLSLGRSEITHILSSPHQDFWFEADAELIIHGATEPGATVTIGDHSIKVKPNGTFHLRIPFTEEVMEYLMTSSAVNSSKSKTIGMKFTQEKPKF</sequence>
<keyword evidence="3" id="KW-0472">Membrane</keyword>
<dbReference type="SUPFAM" id="SSF53850">
    <property type="entry name" value="Periplasmic binding protein-like II"/>
    <property type="match status" value="1"/>
</dbReference>
<dbReference type="PANTHER" id="PTHR30570:SF1">
    <property type="entry name" value="PHOSPHATE-BINDING PROTEIN PSTS"/>
    <property type="match status" value="1"/>
</dbReference>
<evidence type="ECO:0000256" key="1">
    <source>
        <dbReference type="ARBA" id="ARBA00022729"/>
    </source>
</evidence>